<comment type="cofactor">
    <cofactor evidence="1">
        <name>Zn(2+)</name>
        <dbReference type="ChEBI" id="CHEBI:29105"/>
    </cofactor>
</comment>
<dbReference type="PANTHER" id="PTHR35005:SF1">
    <property type="entry name" value="2-AMINO-5-FORMYLAMINO-6-RIBOSYLAMINOPYRIMIDIN-4(3H)-ONE 5'-MONOPHOSPHATE DEFORMYLASE"/>
    <property type="match status" value="1"/>
</dbReference>
<dbReference type="InterPro" id="IPR024087">
    <property type="entry name" value="Creatininase-like_sf"/>
</dbReference>
<dbReference type="EMBL" id="CP001823">
    <property type="protein sequence ID" value="ACZ38448.1"/>
    <property type="molecule type" value="Genomic_DNA"/>
</dbReference>
<organism evidence="6 7">
    <name type="scientific">Sphaerobacter thermophilus (strain ATCC 49802 / DSM 20745 / KCCM 41009 / NCIMB 13125 / S 6022)</name>
    <dbReference type="NCBI Taxonomy" id="479434"/>
    <lineage>
        <taxon>Bacteria</taxon>
        <taxon>Pseudomonadati</taxon>
        <taxon>Thermomicrobiota</taxon>
        <taxon>Thermomicrobia</taxon>
        <taxon>Sphaerobacterales</taxon>
        <taxon>Sphaerobacterineae</taxon>
        <taxon>Sphaerobacteraceae</taxon>
        <taxon>Sphaerobacter</taxon>
    </lineage>
</organism>
<reference evidence="6 7" key="2">
    <citation type="journal article" date="2010" name="Stand. Genomic Sci.">
        <title>Complete genome sequence of Desulfohalobium retbaense type strain (HR(100)).</title>
        <authorList>
            <person name="Spring S."/>
            <person name="Nolan M."/>
            <person name="Lapidus A."/>
            <person name="Glavina Del Rio T."/>
            <person name="Copeland A."/>
            <person name="Tice H."/>
            <person name="Cheng J.F."/>
            <person name="Lucas S."/>
            <person name="Land M."/>
            <person name="Chen F."/>
            <person name="Bruce D."/>
            <person name="Goodwin L."/>
            <person name="Pitluck S."/>
            <person name="Ivanova N."/>
            <person name="Mavromatis K."/>
            <person name="Mikhailova N."/>
            <person name="Pati A."/>
            <person name="Chen A."/>
            <person name="Palaniappan K."/>
            <person name="Hauser L."/>
            <person name="Chang Y.J."/>
            <person name="Jeffries C.D."/>
            <person name="Munk C."/>
            <person name="Kiss H."/>
            <person name="Chain P."/>
            <person name="Han C."/>
            <person name="Brettin T."/>
            <person name="Detter J.C."/>
            <person name="Schuler E."/>
            <person name="Goker M."/>
            <person name="Rohde M."/>
            <person name="Bristow J."/>
            <person name="Eisen J.A."/>
            <person name="Markowitz V."/>
            <person name="Hugenholtz P."/>
            <person name="Kyrpides N.C."/>
            <person name="Klenk H.P."/>
        </authorList>
    </citation>
    <scope>NUCLEOTIDE SEQUENCE [LARGE SCALE GENOMIC DNA]</scope>
    <source>
        <strain evidence="7">ATCC 49802 / DSM 20745 / S 6022</strain>
    </source>
</reference>
<dbReference type="AlphaFoldDB" id="D1C2I1"/>
<accession>D1C2I1</accession>
<dbReference type="eggNOG" id="COG1402">
    <property type="taxonomic scope" value="Bacteria"/>
</dbReference>
<name>D1C2I1_SPHTD</name>
<keyword evidence="7" id="KW-1185">Reference proteome</keyword>
<dbReference type="GO" id="GO:0046872">
    <property type="term" value="F:metal ion binding"/>
    <property type="evidence" value="ECO:0007669"/>
    <property type="project" value="UniProtKB-KW"/>
</dbReference>
<evidence type="ECO:0000256" key="5">
    <source>
        <dbReference type="ARBA" id="ARBA00024029"/>
    </source>
</evidence>
<comment type="similarity">
    <text evidence="5">Belongs to the creatininase superfamily.</text>
</comment>
<reference evidence="7" key="1">
    <citation type="submission" date="2009-11" db="EMBL/GenBank/DDBJ databases">
        <title>The complete chromosome 1 of Sphaerobacter thermophilus DSM 20745.</title>
        <authorList>
            <person name="Lucas S."/>
            <person name="Copeland A."/>
            <person name="Lapidus A."/>
            <person name="Glavina del Rio T."/>
            <person name="Dalin E."/>
            <person name="Tice H."/>
            <person name="Bruce D."/>
            <person name="Goodwin L."/>
            <person name="Pitluck S."/>
            <person name="Kyrpides N."/>
            <person name="Mavromatis K."/>
            <person name="Ivanova N."/>
            <person name="Mikhailova N."/>
            <person name="LaButti K.M."/>
            <person name="Clum A."/>
            <person name="Sun H.I."/>
            <person name="Brettin T."/>
            <person name="Detter J.C."/>
            <person name="Han C."/>
            <person name="Larimer F."/>
            <person name="Land M."/>
            <person name="Hauser L."/>
            <person name="Markowitz V."/>
            <person name="Cheng J.F."/>
            <person name="Hugenholtz P."/>
            <person name="Woyke T."/>
            <person name="Wu D."/>
            <person name="Steenblock K."/>
            <person name="Schneider S."/>
            <person name="Pukall R."/>
            <person name="Goeker M."/>
            <person name="Klenk H.P."/>
            <person name="Eisen J.A."/>
        </authorList>
    </citation>
    <scope>NUCLEOTIDE SEQUENCE [LARGE SCALE GENOMIC DNA]</scope>
    <source>
        <strain evidence="7">ATCC 49802 / DSM 20745 / S 6022</strain>
    </source>
</reference>
<protein>
    <submittedName>
        <fullName evidence="6">Creatininase</fullName>
    </submittedName>
</protein>
<evidence type="ECO:0000256" key="4">
    <source>
        <dbReference type="ARBA" id="ARBA00022833"/>
    </source>
</evidence>
<proteinExistence type="inferred from homology"/>
<dbReference type="STRING" id="479434.Sthe_1012"/>
<dbReference type="KEGG" id="sti:Sthe_1012"/>
<dbReference type="Gene3D" id="3.40.50.10310">
    <property type="entry name" value="Creatininase"/>
    <property type="match status" value="1"/>
</dbReference>
<keyword evidence="3" id="KW-0378">Hydrolase</keyword>
<gene>
    <name evidence="6" type="ordered locus">Sthe_1012</name>
</gene>
<dbReference type="Proteomes" id="UP000002027">
    <property type="component" value="Chromosome 1"/>
</dbReference>
<dbReference type="InParanoid" id="D1C2I1"/>
<dbReference type="Pfam" id="PF02633">
    <property type="entry name" value="Creatininase"/>
    <property type="match status" value="1"/>
</dbReference>
<dbReference type="HOGENOM" id="CLU_055029_4_0_0"/>
<dbReference type="SUPFAM" id="SSF102215">
    <property type="entry name" value="Creatininase"/>
    <property type="match status" value="1"/>
</dbReference>
<sequence length="267" mass="28065">MNNVHHLHSLAALTWQEAADLLKQRPVGILPIGAIEAHGPDLPLGTDVIIATAIAERAAALLTEEGLPVLVLPPLPYGASFIATCFPGTSPAEPDAFRAYLTSVLLNLLPQGYRCICICNAHREPAHAEAVWASARAAAAATGVPAVFPDVRDSRWASVLGDEFRSRPRHAGRAETSIMLAAQPGAVLHDGMAHLPEVPIDLPARLRKGARTLSEAGGTLGYFGDPARANAAEGERLLASLAGIVRAAVLEALAGHREPVRGSRRSV</sequence>
<evidence type="ECO:0000313" key="6">
    <source>
        <dbReference type="EMBL" id="ACZ38448.1"/>
    </source>
</evidence>
<dbReference type="InterPro" id="IPR003785">
    <property type="entry name" value="Creatininase/forma_Hydrolase"/>
</dbReference>
<dbReference type="RefSeq" id="WP_012871495.1">
    <property type="nucleotide sequence ID" value="NC_013523.1"/>
</dbReference>
<keyword evidence="2" id="KW-0479">Metal-binding</keyword>
<dbReference type="GO" id="GO:0009231">
    <property type="term" value="P:riboflavin biosynthetic process"/>
    <property type="evidence" value="ECO:0007669"/>
    <property type="project" value="TreeGrafter"/>
</dbReference>
<evidence type="ECO:0000256" key="1">
    <source>
        <dbReference type="ARBA" id="ARBA00001947"/>
    </source>
</evidence>
<keyword evidence="4" id="KW-0862">Zinc</keyword>
<dbReference type="PANTHER" id="PTHR35005">
    <property type="entry name" value="3-DEHYDRO-SCYLLO-INOSOSE HYDROLASE"/>
    <property type="match status" value="1"/>
</dbReference>
<evidence type="ECO:0000256" key="3">
    <source>
        <dbReference type="ARBA" id="ARBA00022801"/>
    </source>
</evidence>
<dbReference type="GO" id="GO:0016811">
    <property type="term" value="F:hydrolase activity, acting on carbon-nitrogen (but not peptide) bonds, in linear amides"/>
    <property type="evidence" value="ECO:0007669"/>
    <property type="project" value="TreeGrafter"/>
</dbReference>
<dbReference type="OrthoDB" id="9801445at2"/>
<evidence type="ECO:0000313" key="7">
    <source>
        <dbReference type="Proteomes" id="UP000002027"/>
    </source>
</evidence>
<evidence type="ECO:0000256" key="2">
    <source>
        <dbReference type="ARBA" id="ARBA00022723"/>
    </source>
</evidence>